<proteinExistence type="predicted"/>
<protein>
    <submittedName>
        <fullName evidence="2">Uncharacterized protein</fullName>
    </submittedName>
</protein>
<feature type="transmembrane region" description="Helical" evidence="1">
    <location>
        <begin position="112"/>
        <end position="131"/>
    </location>
</feature>
<reference evidence="2 3" key="1">
    <citation type="journal article" date="2013" name="PLoS ONE">
        <title>Assembly-driven community genomics of a hypersaline microbial ecosystem.</title>
        <authorList>
            <person name="Podell S."/>
            <person name="Ugalde J.A."/>
            <person name="Narasingarao P."/>
            <person name="Banfield J.F."/>
            <person name="Heidelberg K.B."/>
            <person name="Allen E.E."/>
        </authorList>
    </citation>
    <scope>NUCLEOTIDE SEQUENCE [LARGE SCALE GENOMIC DNA]</scope>
    <source>
        <strain evidence="3">J07HQW1</strain>
    </source>
</reference>
<keyword evidence="1" id="KW-0472">Membrane</keyword>
<keyword evidence="1" id="KW-1133">Transmembrane helix</keyword>
<dbReference type="EMBL" id="KE356560">
    <property type="protein sequence ID" value="ERG91319.1"/>
    <property type="molecule type" value="Genomic_DNA"/>
</dbReference>
<organism evidence="2 3">
    <name type="scientific">Haloquadratum walsbyi J07HQW1</name>
    <dbReference type="NCBI Taxonomy" id="1238424"/>
    <lineage>
        <taxon>Archaea</taxon>
        <taxon>Methanobacteriati</taxon>
        <taxon>Methanobacteriota</taxon>
        <taxon>Stenosarchaea group</taxon>
        <taxon>Halobacteria</taxon>
        <taxon>Halobacteriales</taxon>
        <taxon>Haloferacaceae</taxon>
        <taxon>Haloquadratum</taxon>
    </lineage>
</organism>
<feature type="transmembrane region" description="Helical" evidence="1">
    <location>
        <begin position="80"/>
        <end position="100"/>
    </location>
</feature>
<dbReference type="AlphaFoldDB" id="U1MNB5"/>
<keyword evidence="1" id="KW-0812">Transmembrane</keyword>
<dbReference type="HOGENOM" id="CLU_1792092_0_0_2"/>
<accession>U1MNB5</accession>
<evidence type="ECO:0000256" key="1">
    <source>
        <dbReference type="SAM" id="Phobius"/>
    </source>
</evidence>
<gene>
    <name evidence="2" type="ORF">J07HQW1_01353</name>
</gene>
<feature type="transmembrane region" description="Helical" evidence="1">
    <location>
        <begin position="37"/>
        <end position="59"/>
    </location>
</feature>
<sequence>MPSAIQMRLSAYFPDRPPTWTEVLIGVLVGVQIVPDILSPFTVSWSAAITGFLAFSVALGPGANSSLGRQIGQWFREIGVTGRVAVIVVFALTTVVVFRFDAVPDALITDAASGGLFAVFLYLIIYILWAGEVSGWKSNRENSD</sequence>
<evidence type="ECO:0000313" key="3">
    <source>
        <dbReference type="Proteomes" id="UP000030649"/>
    </source>
</evidence>
<name>U1MNB5_9EURY</name>
<dbReference type="Proteomes" id="UP000030649">
    <property type="component" value="Unassembled WGS sequence"/>
</dbReference>
<evidence type="ECO:0000313" key="2">
    <source>
        <dbReference type="EMBL" id="ERG91319.1"/>
    </source>
</evidence>